<reference evidence="3" key="1">
    <citation type="journal article" date="2019" name="Int. J. Syst. Evol. Microbiol.">
        <title>The Global Catalogue of Microorganisms (GCM) 10K type strain sequencing project: providing services to taxonomists for standard genome sequencing and annotation.</title>
        <authorList>
            <consortium name="The Broad Institute Genomics Platform"/>
            <consortium name="The Broad Institute Genome Sequencing Center for Infectious Disease"/>
            <person name="Wu L."/>
            <person name="Ma J."/>
        </authorList>
    </citation>
    <scope>NUCLEOTIDE SEQUENCE [LARGE SCALE GENOMIC DNA]</scope>
    <source>
        <strain evidence="3">JCM 3369</strain>
    </source>
</reference>
<dbReference type="RefSeq" id="WP_160826472.1">
    <property type="nucleotide sequence ID" value="NZ_JBHSXS010000048.1"/>
</dbReference>
<dbReference type="InterPro" id="IPR013320">
    <property type="entry name" value="ConA-like_dom_sf"/>
</dbReference>
<gene>
    <name evidence="2" type="ORF">ACFQKB_40650</name>
</gene>
<accession>A0ABW2CWI6</accession>
<evidence type="ECO:0000259" key="1">
    <source>
        <dbReference type="Pfam" id="PF20254"/>
    </source>
</evidence>
<dbReference type="Proteomes" id="UP001596380">
    <property type="component" value="Unassembled WGS sequence"/>
</dbReference>
<keyword evidence="3" id="KW-1185">Reference proteome</keyword>
<dbReference type="SUPFAM" id="SSF49899">
    <property type="entry name" value="Concanavalin A-like lectins/glucanases"/>
    <property type="match status" value="1"/>
</dbReference>
<sequence>MKIVGYADRLSAAPGDVVEFKISTTLPRYRARLVRLVRGGAPGRTHDMVERAVPSALDGAYPGREQTARAGSYARAALPEPVPADGFGAAAWIWPTLPGLDRPQAVLTASAPGGRSFSLALTRDGLALLGPGGDVLAATGTAPREREWCFAAAGYDPSTGEAVLLQAPRRGPAAETRVRLTAAVPAPAPVTEVLAAAAPGGGAPFNGKISHPALLTRAPSRDEAERLRAGGDPAAVLGDALLAAWDFSRDQHSVRVPGRGPRPVTATLVNMPTRAMTGPHWTGREMDFRAAPEEFSAIHFHDDDLADAGWDTDLRFTVPDDLPSGVYALHVRADGSGPDAEDGPEERTEDRIPFVVREAPEAGPAPVLLVLPTWTYLAYANWRTYVELREQRREMYGEDRAPDPVDEFLVEHPEYGRSLYDHHSDGSGVAYSSRLRPIPNMRPTYFTPTTKGLRHFAADLYIVHWLEALGVRYAVATDDDVHERGAELLNRHRVVLTGTHPEYLSGAMLDAYEEHTWSGGRLMYLGGNGFYWVTGRHAEAPHVVEIRRGNAGVRVWDSDPGEVHLSTTGEPGGLWRYRGRAPQRVAGVGFTAQGFDKASPYRRTDDSRDPAVAWVFDGVDADEFGAVGLGLGGAAGDEIDRADPLLGTPGDAWILAGSFGHSEKIVLAPDELTRKVSGAAAPAFGDPKVRSDVVLLRRPGGGAVFSVGSIAWMSAVAYDDCDNDTARITGNVLRAFIDKDDPVPPRDPR</sequence>
<comment type="caution">
    <text evidence="2">The sequence shown here is derived from an EMBL/GenBank/DDBJ whole genome shotgun (WGS) entry which is preliminary data.</text>
</comment>
<name>A0ABW2CWI6_9ACTN</name>
<feature type="domain" description="N,N-dimethylformamidase beta subunit-like C-terminal" evidence="1">
    <location>
        <begin position="275"/>
        <end position="722"/>
    </location>
</feature>
<protein>
    <submittedName>
        <fullName evidence="2">N,N-dimethylformamidase beta subunit family domain-containing protein</fullName>
    </submittedName>
</protein>
<proteinExistence type="predicted"/>
<evidence type="ECO:0000313" key="3">
    <source>
        <dbReference type="Proteomes" id="UP001596380"/>
    </source>
</evidence>
<dbReference type="EMBL" id="JBHSXS010000048">
    <property type="protein sequence ID" value="MFC6886126.1"/>
    <property type="molecule type" value="Genomic_DNA"/>
</dbReference>
<dbReference type="InterPro" id="IPR046540">
    <property type="entry name" value="DMFA2_C"/>
</dbReference>
<organism evidence="2 3">
    <name type="scientific">Actinomadura yumaensis</name>
    <dbReference type="NCBI Taxonomy" id="111807"/>
    <lineage>
        <taxon>Bacteria</taxon>
        <taxon>Bacillati</taxon>
        <taxon>Actinomycetota</taxon>
        <taxon>Actinomycetes</taxon>
        <taxon>Streptosporangiales</taxon>
        <taxon>Thermomonosporaceae</taxon>
        <taxon>Actinomadura</taxon>
    </lineage>
</organism>
<dbReference type="Pfam" id="PF20254">
    <property type="entry name" value="DMFA2_C"/>
    <property type="match status" value="1"/>
</dbReference>
<evidence type="ECO:0000313" key="2">
    <source>
        <dbReference type="EMBL" id="MFC6886126.1"/>
    </source>
</evidence>